<keyword evidence="2" id="KW-1133">Transmembrane helix</keyword>
<dbReference type="EMBL" id="BMMX01000068">
    <property type="protein sequence ID" value="GGL19602.1"/>
    <property type="molecule type" value="Genomic_DNA"/>
</dbReference>
<evidence type="ECO:0000256" key="1">
    <source>
        <dbReference type="SAM" id="MobiDB-lite"/>
    </source>
</evidence>
<keyword evidence="4" id="KW-1185">Reference proteome</keyword>
<dbReference type="AlphaFoldDB" id="A0A8J3C8E9"/>
<proteinExistence type="predicted"/>
<dbReference type="RefSeq" id="WP_189082961.1">
    <property type="nucleotide sequence ID" value="NZ_BMMX01000068.1"/>
</dbReference>
<protein>
    <submittedName>
        <fullName evidence="3">Uncharacterized protein</fullName>
    </submittedName>
</protein>
<organism evidence="3 4">
    <name type="scientific">Mangrovihabitans endophyticus</name>
    <dbReference type="NCBI Taxonomy" id="1751298"/>
    <lineage>
        <taxon>Bacteria</taxon>
        <taxon>Bacillati</taxon>
        <taxon>Actinomycetota</taxon>
        <taxon>Actinomycetes</taxon>
        <taxon>Micromonosporales</taxon>
        <taxon>Micromonosporaceae</taxon>
        <taxon>Mangrovihabitans</taxon>
    </lineage>
</organism>
<keyword evidence="2" id="KW-0812">Transmembrane</keyword>
<accession>A0A8J3C8E9</accession>
<evidence type="ECO:0000313" key="4">
    <source>
        <dbReference type="Proteomes" id="UP000656042"/>
    </source>
</evidence>
<gene>
    <name evidence="3" type="ORF">GCM10012284_62730</name>
</gene>
<reference evidence="3" key="2">
    <citation type="submission" date="2020-09" db="EMBL/GenBank/DDBJ databases">
        <authorList>
            <person name="Sun Q."/>
            <person name="Zhou Y."/>
        </authorList>
    </citation>
    <scope>NUCLEOTIDE SEQUENCE</scope>
    <source>
        <strain evidence="3">CGMCC 4.7299</strain>
    </source>
</reference>
<feature type="region of interest" description="Disordered" evidence="1">
    <location>
        <begin position="348"/>
        <end position="372"/>
    </location>
</feature>
<keyword evidence="2" id="KW-0472">Membrane</keyword>
<evidence type="ECO:0000256" key="2">
    <source>
        <dbReference type="SAM" id="Phobius"/>
    </source>
</evidence>
<dbReference type="Proteomes" id="UP000656042">
    <property type="component" value="Unassembled WGS sequence"/>
</dbReference>
<feature type="region of interest" description="Disordered" evidence="1">
    <location>
        <begin position="27"/>
        <end position="49"/>
    </location>
</feature>
<reference evidence="3" key="1">
    <citation type="journal article" date="2014" name="Int. J. Syst. Evol. Microbiol.">
        <title>Complete genome sequence of Corynebacterium casei LMG S-19264T (=DSM 44701T), isolated from a smear-ripened cheese.</title>
        <authorList>
            <consortium name="US DOE Joint Genome Institute (JGI-PGF)"/>
            <person name="Walter F."/>
            <person name="Albersmeier A."/>
            <person name="Kalinowski J."/>
            <person name="Ruckert C."/>
        </authorList>
    </citation>
    <scope>NUCLEOTIDE SEQUENCE</scope>
    <source>
        <strain evidence="3">CGMCC 4.7299</strain>
    </source>
</reference>
<evidence type="ECO:0000313" key="3">
    <source>
        <dbReference type="EMBL" id="GGL19602.1"/>
    </source>
</evidence>
<feature type="transmembrane region" description="Helical" evidence="2">
    <location>
        <begin position="321"/>
        <end position="342"/>
    </location>
</feature>
<sequence>MRWPALVTAVAVLVVFLAVQRQSTDVSYGRSPAAGDPLPEGSAGELSEATVPSVAEMTRMVAADDVVRLPGSVARWDQARVRSAAGGTPVRILVAPPGLDAAERDRVRDVRNATVRVIGTEVTGGVYQARSDTLAGWRAQMATGDVTNLLVTLIHGIHETTAPADVDALRRRDPTPAELAAVLPDLRRGRTHVAPGATLSRSPAGAARAAFAGRPALFVALPRQPFGTPMPRYGPALARVFPDTPIVVLYGSWVEYTGPQAGDFADVAGASFYGQAGDRLGRYAYPQDAVLPAWLNRVTDIRYAGLFDRPLPYRPFDPLRVALPALPWLFAACVAVFLVLSARTARPGMARPGTGRPGTGRSSMARTGAARPGAARTGAAARLAGLTALAVEMSALSVTAAGAQGREGTRAGAPLTRGMSRLTAAGEALSGWLPDRHVQDLLDDAEADLDEAARALPFAGFRPAAYLAAHDDPAGAGR</sequence>
<comment type="caution">
    <text evidence="3">The sequence shown here is derived from an EMBL/GenBank/DDBJ whole genome shotgun (WGS) entry which is preliminary data.</text>
</comment>
<name>A0A8J3C8E9_9ACTN</name>